<keyword evidence="1 3" id="KW-0732">Signal</keyword>
<feature type="coiled-coil region" evidence="2">
    <location>
        <begin position="19"/>
        <end position="46"/>
    </location>
</feature>
<keyword evidence="6" id="KW-1185">Reference proteome</keyword>
<evidence type="ECO:0000256" key="1">
    <source>
        <dbReference type="ARBA" id="ARBA00022729"/>
    </source>
</evidence>
<proteinExistence type="predicted"/>
<feature type="coiled-coil region" evidence="2">
    <location>
        <begin position="160"/>
        <end position="247"/>
    </location>
</feature>
<dbReference type="SUPFAM" id="SSF51261">
    <property type="entry name" value="Duplicated hybrid motif"/>
    <property type="match status" value="1"/>
</dbReference>
<dbReference type="PROSITE" id="PS51257">
    <property type="entry name" value="PROKAR_LIPOPROTEIN"/>
    <property type="match status" value="1"/>
</dbReference>
<dbReference type="InterPro" id="IPR011055">
    <property type="entry name" value="Dup_hybrid_motif"/>
</dbReference>
<dbReference type="Gene3D" id="6.10.250.3150">
    <property type="match status" value="1"/>
</dbReference>
<dbReference type="CDD" id="cd12797">
    <property type="entry name" value="M23_peptidase"/>
    <property type="match status" value="1"/>
</dbReference>
<reference evidence="5 6" key="1">
    <citation type="submission" date="2020-02" db="EMBL/GenBank/DDBJ databases">
        <title>Genome sequencing for Draconibacterium sp. strain M1.</title>
        <authorList>
            <person name="Park S.-J."/>
        </authorList>
    </citation>
    <scope>NUCLEOTIDE SEQUENCE [LARGE SCALE GENOMIC DNA]</scope>
    <source>
        <strain evidence="5 6">M1</strain>
    </source>
</reference>
<dbReference type="Proteomes" id="UP000474630">
    <property type="component" value="Chromosome"/>
</dbReference>
<dbReference type="AlphaFoldDB" id="A0A6C0R8D0"/>
<dbReference type="InterPro" id="IPR050570">
    <property type="entry name" value="Cell_wall_metabolism_enzyme"/>
</dbReference>
<dbReference type="Gene3D" id="2.70.70.10">
    <property type="entry name" value="Glucose Permease (Domain IIA)"/>
    <property type="match status" value="1"/>
</dbReference>
<feature type="coiled-coil region" evidence="2">
    <location>
        <begin position="89"/>
        <end position="116"/>
    </location>
</feature>
<dbReference type="PANTHER" id="PTHR21666:SF289">
    <property type="entry name" value="L-ALA--D-GLU ENDOPEPTIDASE"/>
    <property type="match status" value="1"/>
</dbReference>
<feature type="domain" description="M23ase beta-sheet core" evidence="4">
    <location>
        <begin position="301"/>
        <end position="394"/>
    </location>
</feature>
<organism evidence="5 6">
    <name type="scientific">Draconibacterium halophilum</name>
    <dbReference type="NCBI Taxonomy" id="2706887"/>
    <lineage>
        <taxon>Bacteria</taxon>
        <taxon>Pseudomonadati</taxon>
        <taxon>Bacteroidota</taxon>
        <taxon>Bacteroidia</taxon>
        <taxon>Marinilabiliales</taxon>
        <taxon>Prolixibacteraceae</taxon>
        <taxon>Draconibacterium</taxon>
    </lineage>
</organism>
<dbReference type="KEGG" id="drc:G0Q07_01695"/>
<dbReference type="Pfam" id="PF01551">
    <property type="entry name" value="Peptidase_M23"/>
    <property type="match status" value="1"/>
</dbReference>
<keyword evidence="2" id="KW-0175">Coiled coil</keyword>
<evidence type="ECO:0000256" key="3">
    <source>
        <dbReference type="SAM" id="SignalP"/>
    </source>
</evidence>
<evidence type="ECO:0000313" key="6">
    <source>
        <dbReference type="Proteomes" id="UP000474630"/>
    </source>
</evidence>
<feature type="signal peptide" evidence="3">
    <location>
        <begin position="1"/>
        <end position="23"/>
    </location>
</feature>
<gene>
    <name evidence="5" type="ORF">G0Q07_01695</name>
</gene>
<evidence type="ECO:0000259" key="4">
    <source>
        <dbReference type="Pfam" id="PF01551"/>
    </source>
</evidence>
<protein>
    <submittedName>
        <fullName evidence="5">Peptidoglycan DD-metalloendopeptidase family protein</fullName>
    </submittedName>
</protein>
<evidence type="ECO:0000256" key="2">
    <source>
        <dbReference type="SAM" id="Coils"/>
    </source>
</evidence>
<feature type="chain" id="PRO_5025522991" evidence="3">
    <location>
        <begin position="24"/>
        <end position="400"/>
    </location>
</feature>
<evidence type="ECO:0000313" key="5">
    <source>
        <dbReference type="EMBL" id="QIA06520.1"/>
    </source>
</evidence>
<name>A0A6C0R8D0_9BACT</name>
<dbReference type="PANTHER" id="PTHR21666">
    <property type="entry name" value="PEPTIDASE-RELATED"/>
    <property type="match status" value="1"/>
</dbReference>
<dbReference type="GO" id="GO:0004222">
    <property type="term" value="F:metalloendopeptidase activity"/>
    <property type="evidence" value="ECO:0007669"/>
    <property type="project" value="TreeGrafter"/>
</dbReference>
<dbReference type="EMBL" id="CP048409">
    <property type="protein sequence ID" value="QIA06520.1"/>
    <property type="molecule type" value="Genomic_DNA"/>
</dbReference>
<dbReference type="RefSeq" id="WP_163344452.1">
    <property type="nucleotide sequence ID" value="NZ_CP048409.1"/>
</dbReference>
<dbReference type="InterPro" id="IPR016047">
    <property type="entry name" value="M23ase_b-sheet_dom"/>
</dbReference>
<accession>A0A6C0R8D0</accession>
<sequence>MILRIKLLFVTLAIGLLSCSVFAQSIDELQKQKAKAEKEIEYTTSLLNETQRYEKSSLSKLRLITSKIKSRNTLISNINHEIGIYEQCIANNDLAIELLKNDVQQLMDEYAEMIRMAYKNLNSYDEVLFLLSAENVNQAYRRMLYFRRYKSYRENQAQMIDAVQEVLDGSVQKLEQQKAEKQTLINQTEKEMLALNQERKTQSGELQKLQDQKNTLQKTLQQQRKVERQLEREIQAIIEEEARKNRAAGGSGFALTPEQQLIGDNFEQNKSRLPWPLERGVIVEHFGVHRHPVLSNVQVQNNGINIASDTGAEVRAVFNGEVSRVFGISGGNTAVIIRHGIYLSVYSNLREVVVKKGDKVSTKQAIGTVYTDTKDGNKSILKFQIWKESTKLDPEDWIGR</sequence>